<name>A0A6J6JNJ9_9ZZZZ</name>
<proteinExistence type="predicted"/>
<dbReference type="AlphaFoldDB" id="A0A6J6JNJ9"/>
<sequence>MARGQSLDDIGEVLLALRVVGSNRPQGFGHSTPAEHITARVDFEHRVLLRGGICFFDNTEHTTIASANDPTVTGRVIKHGRDDGGGDTLVAVVVKNNAQGVGIKQWNIAAHDYDISGERLRKSSDCHLEGASRSGNLVLNNTPGFWRPVSDGGFNLLTLVTNNHNQVLGLECLSGGEDVANHGHTREGVQDFGGCRFHSGSLAGGQDYDGKRAVRHTHHLSLSRAL</sequence>
<gene>
    <name evidence="1" type="ORF">UFOPK2158_00296</name>
</gene>
<organism evidence="1">
    <name type="scientific">freshwater metagenome</name>
    <dbReference type="NCBI Taxonomy" id="449393"/>
    <lineage>
        <taxon>unclassified sequences</taxon>
        <taxon>metagenomes</taxon>
        <taxon>ecological metagenomes</taxon>
    </lineage>
</organism>
<protein>
    <submittedName>
        <fullName evidence="1">Unannotated protein</fullName>
    </submittedName>
</protein>
<evidence type="ECO:0000313" key="1">
    <source>
        <dbReference type="EMBL" id="CAB4637563.1"/>
    </source>
</evidence>
<dbReference type="EMBL" id="CAEZVY010000019">
    <property type="protein sequence ID" value="CAB4637563.1"/>
    <property type="molecule type" value="Genomic_DNA"/>
</dbReference>
<reference evidence="1" key="1">
    <citation type="submission" date="2020-05" db="EMBL/GenBank/DDBJ databases">
        <authorList>
            <person name="Chiriac C."/>
            <person name="Salcher M."/>
            <person name="Ghai R."/>
            <person name="Kavagutti S V."/>
        </authorList>
    </citation>
    <scope>NUCLEOTIDE SEQUENCE</scope>
</reference>
<accession>A0A6J6JNJ9</accession>